<organism evidence="1 2">
    <name type="scientific">Caenorhabditis elegans</name>
    <dbReference type="NCBI Taxonomy" id="6239"/>
    <lineage>
        <taxon>Eukaryota</taxon>
        <taxon>Metazoa</taxon>
        <taxon>Ecdysozoa</taxon>
        <taxon>Nematoda</taxon>
        <taxon>Chromadorea</taxon>
        <taxon>Rhabditida</taxon>
        <taxon>Rhabditina</taxon>
        <taxon>Rhabditomorpha</taxon>
        <taxon>Rhabditoidea</taxon>
        <taxon>Rhabditidae</taxon>
        <taxon>Peloderinae</taxon>
        <taxon>Caenorhabditis</taxon>
    </lineage>
</organism>
<accession>Q21621</accession>
<comment type="interaction">
    <interactant intactId="EBI-332336">
        <id>Q21621</id>
    </interactant>
    <interactant intactId="EBI-330791">
        <id>P34348</id>
        <label>rfs-1</label>
    </interactant>
    <organismsDiffer>false</organismsDiffer>
    <experiments>4</experiments>
</comment>
<dbReference type="OrthoDB" id="5858416at2759"/>
<dbReference type="UCSC" id="R01H10.5">
    <property type="organism name" value="c. elegans"/>
</dbReference>
<dbReference type="PaxDb" id="6239-R01H10.5"/>
<dbReference type="AGR" id="WB:WBGene00010973"/>
<dbReference type="WormBase" id="R01H10.5">
    <property type="protein sequence ID" value="CE20023"/>
    <property type="gene ID" value="WBGene00010973"/>
    <property type="gene designation" value="rip-1"/>
</dbReference>
<keyword evidence="2" id="KW-1185">Reference proteome</keyword>
<dbReference type="Proteomes" id="UP000001940">
    <property type="component" value="Chromosome III"/>
</dbReference>
<evidence type="ECO:0000313" key="1">
    <source>
        <dbReference type="EMBL" id="CAA83464.1"/>
    </source>
</evidence>
<gene>
    <name evidence="1 3" type="primary">rip-1</name>
    <name evidence="1" type="ORF">CELE_R01H10.5</name>
    <name evidence="3" type="ORF">R01H10.5</name>
</gene>
<dbReference type="GO" id="GO:0033061">
    <property type="term" value="C:DNA recombinase mediator complex"/>
    <property type="evidence" value="ECO:0000314"/>
    <property type="project" value="WormBase"/>
</dbReference>
<dbReference type="Bgee" id="WBGene00010973">
    <property type="expression patterns" value="Expressed in adult organism and 3 other cell types or tissues"/>
</dbReference>
<protein>
    <submittedName>
        <fullName evidence="1">RFS-1 Interacting Partner</fullName>
    </submittedName>
</protein>
<dbReference type="PIR" id="D88577">
    <property type="entry name" value="D88577"/>
</dbReference>
<evidence type="ECO:0000313" key="2">
    <source>
        <dbReference type="Proteomes" id="UP000001940"/>
    </source>
</evidence>
<dbReference type="HOGENOM" id="CLU_1338593_0_0_1"/>
<dbReference type="RefSeq" id="NP_499271.1">
    <property type="nucleotide sequence ID" value="NM_066870.4"/>
</dbReference>
<dbReference type="OMA" id="FWARRKA"/>
<dbReference type="PIR" id="S43563">
    <property type="entry name" value="S43563"/>
</dbReference>
<reference evidence="1 2" key="1">
    <citation type="journal article" date="1998" name="Science">
        <title>Genome sequence of the nematode C. elegans: a platform for investigating biology.</title>
        <authorList>
            <consortium name="The C. elegans sequencing consortium"/>
            <person name="Sulson J.E."/>
            <person name="Waterston R."/>
        </authorList>
    </citation>
    <scope>NUCLEOTIDE SEQUENCE [LARGE SCALE GENOMIC DNA]</scope>
    <source>
        <strain evidence="1 2">Bristol N2</strain>
    </source>
</reference>
<dbReference type="CTD" id="187515"/>
<dbReference type="eggNOG" id="ENOG502THIP">
    <property type="taxonomic scope" value="Eukaryota"/>
</dbReference>
<dbReference type="FunCoup" id="Q21621">
    <property type="interactions" value="745"/>
</dbReference>
<dbReference type="EMBL" id="BX284603">
    <property type="protein sequence ID" value="CAA83464.1"/>
    <property type="molecule type" value="Genomic_DNA"/>
</dbReference>
<dbReference type="IntAct" id="Q21621">
    <property type="interactions" value="3"/>
</dbReference>
<sequence>MSESCNSLTVVFTDSPKIDDHLFAKAIRWADQNPDDTIFWARRKALERIPEIDVEFSMKAGALRRIRFGYSSKKLLQGCIDIALKASIGSEVAAIFCSMSIPQDCPELGCLLAALANFCNVDDGRAVVVIDLRDDNDDEKQEGVEESDPFENANFLEEEIVENPKELSNEPRETQTQEEFLEKLKRVASIYTKNVLLFDGNEEKFSNCF</sequence>
<dbReference type="STRING" id="6239.R01H10.5.1"/>
<dbReference type="AlphaFoldDB" id="Q21621"/>
<dbReference type="GeneID" id="187515"/>
<name>Q21621_CAEEL</name>
<dbReference type="DIP" id="DIP-26169N"/>
<dbReference type="KEGG" id="cel:CELE_R01H10.5"/>
<proteinExistence type="evidence at protein level"/>
<dbReference type="InParanoid" id="Q21621"/>
<evidence type="ECO:0000313" key="3">
    <source>
        <dbReference type="WormBase" id="R01H10.5"/>
    </source>
</evidence>